<evidence type="ECO:0000313" key="3">
    <source>
        <dbReference type="Proteomes" id="UP000226192"/>
    </source>
</evidence>
<keyword evidence="1" id="KW-0732">Signal</keyword>
<dbReference type="AlphaFoldDB" id="A0A2C5XB46"/>
<proteinExistence type="predicted"/>
<reference evidence="2 3" key="1">
    <citation type="submission" date="2017-06" db="EMBL/GenBank/DDBJ databases">
        <title>Ant-infecting Ophiocordyceps genomes reveal a high diversity of potential behavioral manipulation genes and a possible major role for enterotoxins.</title>
        <authorList>
            <person name="De Bekker C."/>
            <person name="Evans H.C."/>
            <person name="Brachmann A."/>
            <person name="Hughes D.P."/>
        </authorList>
    </citation>
    <scope>NUCLEOTIDE SEQUENCE [LARGE SCALE GENOMIC DNA]</scope>
    <source>
        <strain evidence="2 3">Map64</strain>
    </source>
</reference>
<keyword evidence="3" id="KW-1185">Reference proteome</keyword>
<dbReference type="Proteomes" id="UP000226192">
    <property type="component" value="Unassembled WGS sequence"/>
</dbReference>
<feature type="signal peptide" evidence="1">
    <location>
        <begin position="1"/>
        <end position="18"/>
    </location>
</feature>
<accession>A0A2C5XB46</accession>
<organism evidence="2 3">
    <name type="scientific">Ophiocordyceps australis</name>
    <dbReference type="NCBI Taxonomy" id="1399860"/>
    <lineage>
        <taxon>Eukaryota</taxon>
        <taxon>Fungi</taxon>
        <taxon>Dikarya</taxon>
        <taxon>Ascomycota</taxon>
        <taxon>Pezizomycotina</taxon>
        <taxon>Sordariomycetes</taxon>
        <taxon>Hypocreomycetidae</taxon>
        <taxon>Hypocreales</taxon>
        <taxon>Ophiocordycipitaceae</taxon>
        <taxon>Ophiocordyceps</taxon>
    </lineage>
</organism>
<gene>
    <name evidence="2" type="ORF">CDD81_2004</name>
</gene>
<evidence type="ECO:0000313" key="2">
    <source>
        <dbReference type="EMBL" id="PHH65569.1"/>
    </source>
</evidence>
<evidence type="ECO:0000256" key="1">
    <source>
        <dbReference type="SAM" id="SignalP"/>
    </source>
</evidence>
<sequence>MNLVHFFLLASAAWHTNARPNAVSSQAPRPQISASRHDAGTKHLARHTLLAATPTKTPNLILPRQDLPAYITTAPTPDPLADQGYRQETYYSCYTQPPHSTPHCGWHVPIVWAGARGTAPSWAMLELALLHVLVAAAGF</sequence>
<protein>
    <submittedName>
        <fullName evidence="2">Uncharacterized protein</fullName>
    </submittedName>
</protein>
<comment type="caution">
    <text evidence="2">The sequence shown here is derived from an EMBL/GenBank/DDBJ whole genome shotgun (WGS) entry which is preliminary data.</text>
</comment>
<feature type="chain" id="PRO_5013129759" evidence="1">
    <location>
        <begin position="19"/>
        <end position="139"/>
    </location>
</feature>
<dbReference type="EMBL" id="NJET01000016">
    <property type="protein sequence ID" value="PHH65569.1"/>
    <property type="molecule type" value="Genomic_DNA"/>
</dbReference>
<dbReference type="OrthoDB" id="3542181at2759"/>
<name>A0A2C5XB46_9HYPO</name>